<gene>
    <name evidence="9" type="ORF">TDIB3V08_LOCUS4821</name>
</gene>
<dbReference type="GO" id="GO:0004348">
    <property type="term" value="F:glucosylceramidase activity"/>
    <property type="evidence" value="ECO:0007669"/>
    <property type="project" value="UniProtKB-EC"/>
</dbReference>
<evidence type="ECO:0000259" key="8">
    <source>
        <dbReference type="PROSITE" id="PS51468"/>
    </source>
</evidence>
<feature type="domain" description="VWFA" evidence="7">
    <location>
        <begin position="463"/>
        <end position="680"/>
    </location>
</feature>
<reference evidence="9" key="1">
    <citation type="submission" date="2020-11" db="EMBL/GenBank/DDBJ databases">
        <authorList>
            <person name="Tran Van P."/>
        </authorList>
    </citation>
    <scope>NUCLEOTIDE SEQUENCE</scope>
</reference>
<comment type="similarity">
    <text evidence="2">Belongs to the glycosyl hydrolase 30 family.</text>
</comment>
<dbReference type="Pfam" id="PF00092">
    <property type="entry name" value="VWA"/>
    <property type="match status" value="1"/>
</dbReference>
<proteinExistence type="inferred from homology"/>
<evidence type="ECO:0000259" key="7">
    <source>
        <dbReference type="PROSITE" id="PS50234"/>
    </source>
</evidence>
<dbReference type="PROSITE" id="PS51468">
    <property type="entry name" value="VIT"/>
    <property type="match status" value="1"/>
</dbReference>
<dbReference type="InterPro" id="IPR013694">
    <property type="entry name" value="VIT"/>
</dbReference>
<dbReference type="GO" id="GO:0016020">
    <property type="term" value="C:membrane"/>
    <property type="evidence" value="ECO:0007669"/>
    <property type="project" value="GOC"/>
</dbReference>
<dbReference type="SUPFAM" id="SSF53300">
    <property type="entry name" value="vWA-like"/>
    <property type="match status" value="1"/>
</dbReference>
<dbReference type="Gene3D" id="3.40.50.410">
    <property type="entry name" value="von Willebrand factor, type A domain"/>
    <property type="match status" value="1"/>
</dbReference>
<evidence type="ECO:0000256" key="4">
    <source>
        <dbReference type="ARBA" id="ARBA00022729"/>
    </source>
</evidence>
<dbReference type="Gene3D" id="3.20.20.80">
    <property type="entry name" value="Glycosidases"/>
    <property type="match status" value="1"/>
</dbReference>
<dbReference type="EMBL" id="OA566234">
    <property type="protein sequence ID" value="CAD7198542.1"/>
    <property type="molecule type" value="Genomic_DNA"/>
</dbReference>
<evidence type="ECO:0000313" key="9">
    <source>
        <dbReference type="EMBL" id="CAD7198542.1"/>
    </source>
</evidence>
<evidence type="ECO:0000256" key="2">
    <source>
        <dbReference type="ARBA" id="ARBA00005382"/>
    </source>
</evidence>
<dbReference type="EC" id="3.2.1.45" evidence="3"/>
<protein>
    <recommendedName>
        <fullName evidence="3">glucosylceramidase</fullName>
        <ecNumber evidence="3">3.2.1.45</ecNumber>
    </recommendedName>
</protein>
<dbReference type="GO" id="GO:0006665">
    <property type="term" value="P:sphingolipid metabolic process"/>
    <property type="evidence" value="ECO:0007669"/>
    <property type="project" value="InterPro"/>
</dbReference>
<dbReference type="PROSITE" id="PS50234">
    <property type="entry name" value="VWFA"/>
    <property type="match status" value="1"/>
</dbReference>
<dbReference type="PANTHER" id="PTHR10338:SF108">
    <property type="entry name" value="INTER-ALPHA-TRYPSIN INHIBITOR HEAVY CHAIN H4-LIKE PROTEIN"/>
    <property type="match status" value="1"/>
</dbReference>
<dbReference type="GO" id="GO:0032991">
    <property type="term" value="C:protein-containing complex"/>
    <property type="evidence" value="ECO:0007669"/>
    <property type="project" value="UniProtKB-ARBA"/>
</dbReference>
<dbReference type="InterPro" id="IPR036465">
    <property type="entry name" value="vWFA_dom_sf"/>
</dbReference>
<dbReference type="SMART" id="SM00327">
    <property type="entry name" value="VWA"/>
    <property type="match status" value="1"/>
</dbReference>
<dbReference type="SUPFAM" id="SSF51011">
    <property type="entry name" value="Glycosyl hydrolase domain"/>
    <property type="match status" value="1"/>
</dbReference>
<dbReference type="InterPro" id="IPR002035">
    <property type="entry name" value="VWF_A"/>
</dbReference>
<evidence type="ECO:0000256" key="3">
    <source>
        <dbReference type="ARBA" id="ARBA00012658"/>
    </source>
</evidence>
<dbReference type="SUPFAM" id="SSF51445">
    <property type="entry name" value="(Trans)glycosidases"/>
    <property type="match status" value="1"/>
</dbReference>
<feature type="signal peptide" evidence="6">
    <location>
        <begin position="1"/>
        <end position="23"/>
    </location>
</feature>
<dbReference type="Pfam" id="PF02055">
    <property type="entry name" value="Glyco_hydro_30"/>
    <property type="match status" value="1"/>
</dbReference>
<dbReference type="PRINTS" id="PR00843">
    <property type="entry name" value="GLHYDRLASE30"/>
</dbReference>
<dbReference type="Pfam" id="PF08487">
    <property type="entry name" value="VIT"/>
    <property type="match status" value="1"/>
</dbReference>
<sequence length="1426" mass="157797">MSSAGGATLLTVMVVALCTSVQALSFGTPPPSLLHRLTAGPLEPGEEAPTPAPTMQVSVRTARSTADDSSLYTRLPPFSFSVRLVQDREAGTVRSSHGLEVKEDSLTYTYTCHGAVCLHLAYSSTTTTLIGEHEGYDVKFIWFGGTRRLWYESQLATYYREESCTEDVSTFSNIFTRPDLLESTPPRHKRDITSARVSYPAPPKLPRPEMYSLRVDSRVAYRFATTVMSSRFANTANTSQEVFFTVALPDTAFISGFLMEVSGKVYEAYVKKKEEAKKDYDQAVAAGQAAAHVGLSARDSNQFTVSVNLESLSKVTFNLTYEELLTRRLGVYNLVINLHPGQIVHDLQVDVLIKESGNITLLRVPELRSVNEIDPEEANKSNTLAVIERTSPSEAHILFSPSPEEQQKLGESFNKDKDIKGLGGQFVVQYDVSRDPLAGEVLVNEGYFVHFFSPTELPPLRKHVVFVLDVSGSMEGRKLGQLKEAMFAILDDLDEGDYFNLVEFSYSVTVWHLDLAAASSVFSPLKLHQYDEDEPKPHPGPTPAFPATPEYIAKAKEIIRKMRAGGGTNIHDTLKTAIRVAHEGLINVTSAREGGKVPEPIIVFLTDGEPTVGEVRPNKILSTVSEFNEHPESSIFSLAFGDDADFVFLKRLSLRNSGFARKIYEAADASLQLRDFYRQVASPLLANVTFAYQPGQVEENSVTRHKFHTLFAGSELVVAGRLDPDLSTPGSWEVGGSSLDGSTVFPVVRKLASSSLERMWAYLTVQQLLEQHEAQNEADSRPYLDQEENITSTSSMIDDSGQDSKEMALKLALQYSFVTPLTSLVIVKPNETSSVDSEAIHPSSYDRLDSPGYNLPPYLNAQSGLGAGGPLMFNDQVLAEKIGEETFGEDSLTALEDLIWLNDVTNGSDTLRLPVGVNGTEEIFRLGVNETEPTLVACSTTFGVTGVCRHLANCPLQTFKEELLVYLSYFCSIGSFAGVCCPDGVYPEQPITFETTESYDTTTTVPSQDVHHQKSNTWMPGYAWLYNSDFQYGRGFLLRTEQGLRLHTCGLVVQGVTLAIYQSDDDGEKGVLIRLANALVVLSSTAEDGEIEARISRLWASFIVKFSTPQVRRYTKYKTTPTYTRMEWASFLCENGPFHSSLALCLADNCVPRYYGYSSFVCVCNSTYCDTMDASPQRSLVGGSYRHFVSTKDGLRFDSTVANFTRKPTLYFSKKKIYGFGGAMTDASGINIASLSANAQDNLLKSYFDPTGIEYTFIRVPIAGSDFSTREYSYDDVNGDTSLVHFGLAEEDYQYKQGSYCVEMSRLSNHGSTCELEVAEQLYPWRFEVYRNGQLLVGFGEPEVNLAAVAAYSLKHPEVHRAAVVRNDPSHKKTQQRKKVPWSNKINSALSYNSDISYVDLGALDSICQWCKLKKDKTPGMTVVSL</sequence>
<dbReference type="InterPro" id="IPR033453">
    <property type="entry name" value="Glyco_hydro_30_TIM-barrel"/>
</dbReference>
<dbReference type="InterPro" id="IPR050934">
    <property type="entry name" value="ITIH"/>
</dbReference>
<dbReference type="InterPro" id="IPR001139">
    <property type="entry name" value="Glyco_hydro_30"/>
</dbReference>
<keyword evidence="4 6" id="KW-0732">Signal</keyword>
<comment type="catalytic activity">
    <reaction evidence="1">
        <text>a beta-D-glucosyl-(1&lt;-&gt;1')-N-acylsphing-4-enine + H2O = an N-acylsphing-4-enine + D-glucose</text>
        <dbReference type="Rhea" id="RHEA:13269"/>
        <dbReference type="ChEBI" id="CHEBI:4167"/>
        <dbReference type="ChEBI" id="CHEBI:15377"/>
        <dbReference type="ChEBI" id="CHEBI:22801"/>
        <dbReference type="ChEBI" id="CHEBI:52639"/>
        <dbReference type="EC" id="3.2.1.45"/>
    </reaction>
    <physiologicalReaction direction="left-to-right" evidence="1">
        <dbReference type="Rhea" id="RHEA:13270"/>
    </physiologicalReaction>
</comment>
<evidence type="ECO:0000256" key="5">
    <source>
        <dbReference type="ARBA" id="ARBA00022801"/>
    </source>
</evidence>
<evidence type="ECO:0000256" key="6">
    <source>
        <dbReference type="SAM" id="SignalP"/>
    </source>
</evidence>
<keyword evidence="5" id="KW-0378">Hydrolase</keyword>
<organism evidence="9">
    <name type="scientific">Timema douglasi</name>
    <name type="common">Walking stick</name>
    <dbReference type="NCBI Taxonomy" id="61478"/>
    <lineage>
        <taxon>Eukaryota</taxon>
        <taxon>Metazoa</taxon>
        <taxon>Ecdysozoa</taxon>
        <taxon>Arthropoda</taxon>
        <taxon>Hexapoda</taxon>
        <taxon>Insecta</taxon>
        <taxon>Pterygota</taxon>
        <taxon>Neoptera</taxon>
        <taxon>Polyneoptera</taxon>
        <taxon>Phasmatodea</taxon>
        <taxon>Timematodea</taxon>
        <taxon>Timematoidea</taxon>
        <taxon>Timematidae</taxon>
        <taxon>Timema</taxon>
    </lineage>
</organism>
<dbReference type="PANTHER" id="PTHR10338">
    <property type="entry name" value="INTER-ALPHA-TRYPSIN INHIBITOR HEAVY CHAIN FAMILY MEMBER"/>
    <property type="match status" value="1"/>
</dbReference>
<evidence type="ECO:0000256" key="1">
    <source>
        <dbReference type="ARBA" id="ARBA00001013"/>
    </source>
</evidence>
<feature type="domain" description="VIT" evidence="8">
    <location>
        <begin position="194"/>
        <end position="323"/>
    </location>
</feature>
<dbReference type="InterPro" id="IPR017853">
    <property type="entry name" value="GH"/>
</dbReference>
<dbReference type="SMART" id="SM00609">
    <property type="entry name" value="VIT"/>
    <property type="match status" value="1"/>
</dbReference>
<name>A0A7R8ZAX7_TIMDO</name>
<accession>A0A7R8ZAX7</accession>
<feature type="chain" id="PRO_5031227890" description="glucosylceramidase" evidence="6">
    <location>
        <begin position="24"/>
        <end position="1426"/>
    </location>
</feature>